<gene>
    <name evidence="1" type="ORF">chiPu_0018572</name>
</gene>
<proteinExistence type="predicted"/>
<evidence type="ECO:0000313" key="2">
    <source>
        <dbReference type="Proteomes" id="UP000287033"/>
    </source>
</evidence>
<reference evidence="1 2" key="1">
    <citation type="journal article" date="2018" name="Nat. Ecol. Evol.">
        <title>Shark genomes provide insights into elasmobranch evolution and the origin of vertebrates.</title>
        <authorList>
            <person name="Hara Y"/>
            <person name="Yamaguchi K"/>
            <person name="Onimaru K"/>
            <person name="Kadota M"/>
            <person name="Koyanagi M"/>
            <person name="Keeley SD"/>
            <person name="Tatsumi K"/>
            <person name="Tanaka K"/>
            <person name="Motone F"/>
            <person name="Kageyama Y"/>
            <person name="Nozu R"/>
            <person name="Adachi N"/>
            <person name="Nishimura O"/>
            <person name="Nakagawa R"/>
            <person name="Tanegashima C"/>
            <person name="Kiyatake I"/>
            <person name="Matsumoto R"/>
            <person name="Murakumo K"/>
            <person name="Nishida K"/>
            <person name="Terakita A"/>
            <person name="Kuratani S"/>
            <person name="Sato K"/>
            <person name="Hyodo S Kuraku.S."/>
        </authorList>
    </citation>
    <scope>NUCLEOTIDE SEQUENCE [LARGE SCALE GENOMIC DNA]</scope>
</reference>
<dbReference type="Proteomes" id="UP000287033">
    <property type="component" value="Unassembled WGS sequence"/>
</dbReference>
<comment type="caution">
    <text evidence="1">The sequence shown here is derived from an EMBL/GenBank/DDBJ whole genome shotgun (WGS) entry which is preliminary data.</text>
</comment>
<organism evidence="1 2">
    <name type="scientific">Chiloscyllium punctatum</name>
    <name type="common">Brownbanded bambooshark</name>
    <name type="synonym">Hemiscyllium punctatum</name>
    <dbReference type="NCBI Taxonomy" id="137246"/>
    <lineage>
        <taxon>Eukaryota</taxon>
        <taxon>Metazoa</taxon>
        <taxon>Chordata</taxon>
        <taxon>Craniata</taxon>
        <taxon>Vertebrata</taxon>
        <taxon>Chondrichthyes</taxon>
        <taxon>Elasmobranchii</taxon>
        <taxon>Galeomorphii</taxon>
        <taxon>Galeoidea</taxon>
        <taxon>Orectolobiformes</taxon>
        <taxon>Hemiscylliidae</taxon>
        <taxon>Chiloscyllium</taxon>
    </lineage>
</organism>
<dbReference type="EMBL" id="BEZZ01001617">
    <property type="protein sequence ID" value="GCC19847.1"/>
    <property type="molecule type" value="Genomic_DNA"/>
</dbReference>
<name>A0A401RNS7_CHIPU</name>
<evidence type="ECO:0000313" key="1">
    <source>
        <dbReference type="EMBL" id="GCC19847.1"/>
    </source>
</evidence>
<keyword evidence="2" id="KW-1185">Reference proteome</keyword>
<sequence length="88" mass="10263">MTDDVTVSCWRSSCFKFHTIQELHRMDLTCSRNRHQFQILLKLRFSRFYREPALIHAGETCEGISRGLSEIATDSSRLVPAEYNLNRA</sequence>
<accession>A0A401RNS7</accession>
<protein>
    <submittedName>
        <fullName evidence="1">Uncharacterized protein</fullName>
    </submittedName>
</protein>
<dbReference type="AlphaFoldDB" id="A0A401RNS7"/>